<dbReference type="InterPro" id="IPR006311">
    <property type="entry name" value="TAT_signal"/>
</dbReference>
<evidence type="ECO:0000313" key="5">
    <source>
        <dbReference type="Proteomes" id="UP000515498"/>
    </source>
</evidence>
<feature type="compositionally biased region" description="Polar residues" evidence="1">
    <location>
        <begin position="77"/>
        <end position="117"/>
    </location>
</feature>
<organism evidence="4 5">
    <name type="scientific">Mycolicibacterium fluoranthenivorans</name>
    <dbReference type="NCBI Taxonomy" id="258505"/>
    <lineage>
        <taxon>Bacteria</taxon>
        <taxon>Bacillati</taxon>
        <taxon>Actinomycetota</taxon>
        <taxon>Actinomycetes</taxon>
        <taxon>Mycobacteriales</taxon>
        <taxon>Mycobacteriaceae</taxon>
        <taxon>Mycolicibacterium</taxon>
    </lineage>
</organism>
<dbReference type="PROSITE" id="PS51318">
    <property type="entry name" value="TAT"/>
    <property type="match status" value="1"/>
</dbReference>
<proteinExistence type="predicted"/>
<dbReference type="AlphaFoldDB" id="A0A7G8PM97"/>
<accession>A0A7G8PM97</accession>
<keyword evidence="2" id="KW-0812">Transmembrane</keyword>
<gene>
    <name evidence="4" type="ORF">HZU40_15315</name>
</gene>
<dbReference type="KEGG" id="mflu:HZU40_15315"/>
<feature type="transmembrane region" description="Helical" evidence="2">
    <location>
        <begin position="216"/>
        <end position="234"/>
    </location>
</feature>
<dbReference type="EMBL" id="CP059894">
    <property type="protein sequence ID" value="QNJ95463.1"/>
    <property type="molecule type" value="Genomic_DNA"/>
</dbReference>
<protein>
    <submittedName>
        <fullName evidence="4">Uncharacterized protein</fullName>
    </submittedName>
</protein>
<feature type="compositionally biased region" description="Low complexity" evidence="1">
    <location>
        <begin position="28"/>
        <end position="40"/>
    </location>
</feature>
<evidence type="ECO:0000256" key="2">
    <source>
        <dbReference type="SAM" id="Phobius"/>
    </source>
</evidence>
<keyword evidence="2" id="KW-1133">Transmembrane helix</keyword>
<keyword evidence="2" id="KW-0472">Membrane</keyword>
<name>A0A7G8PM97_9MYCO</name>
<evidence type="ECO:0000256" key="1">
    <source>
        <dbReference type="SAM" id="MobiDB-lite"/>
    </source>
</evidence>
<reference evidence="4 5" key="1">
    <citation type="submission" date="2020-07" db="EMBL/GenBank/DDBJ databases">
        <title>Draft genome sequence of four isobutane-metabolizing strains capable of cometabolically degrading diverse ether contaminants.</title>
        <authorList>
            <person name="Chen W."/>
            <person name="Faulkner N."/>
            <person name="Smith C."/>
            <person name="Hyman M."/>
        </authorList>
    </citation>
    <scope>NUCLEOTIDE SEQUENCE [LARGE SCALE GENOMIC DNA]</scope>
    <source>
        <strain evidence="4 5">2A</strain>
    </source>
</reference>
<keyword evidence="3" id="KW-0732">Signal</keyword>
<feature type="compositionally biased region" description="Basic and acidic residues" evidence="1">
    <location>
        <begin position="47"/>
        <end position="62"/>
    </location>
</feature>
<sequence>MDRARRAVAASATALAALVLVGGPTATVAAAAPGDSSHSHGGQHGNRGGDHRGERGGERGPRSDSGYGRAGADNRKSSVASTTGDSETTSRTDTATVSRAPQTAASTGDSESSTATPTLSVAGARASSGSDMPPAAPAFVAPKVTFGDGRTPGDGARHPVVSVPQPGVAITLPPVVMAVPAPLGIAPAPAPPSAPLDLSALHGWDSARPGQPMTSWFGVAGLLLIPLAGAALGYRQARAAKAASTLAIR</sequence>
<dbReference type="RefSeq" id="WP_187098905.1">
    <property type="nucleotide sequence ID" value="NZ_CP059894.1"/>
</dbReference>
<feature type="chain" id="PRO_5028923412" evidence="3">
    <location>
        <begin position="32"/>
        <end position="249"/>
    </location>
</feature>
<dbReference type="Proteomes" id="UP000515498">
    <property type="component" value="Chromosome"/>
</dbReference>
<evidence type="ECO:0000256" key="3">
    <source>
        <dbReference type="SAM" id="SignalP"/>
    </source>
</evidence>
<feature type="region of interest" description="Disordered" evidence="1">
    <location>
        <begin position="28"/>
        <end position="117"/>
    </location>
</feature>
<feature type="signal peptide" evidence="3">
    <location>
        <begin position="1"/>
        <end position="31"/>
    </location>
</feature>
<evidence type="ECO:0000313" key="4">
    <source>
        <dbReference type="EMBL" id="QNJ95463.1"/>
    </source>
</evidence>